<organism evidence="1">
    <name type="scientific">marine metagenome</name>
    <dbReference type="NCBI Taxonomy" id="408172"/>
    <lineage>
        <taxon>unclassified sequences</taxon>
        <taxon>metagenomes</taxon>
        <taxon>ecological metagenomes</taxon>
    </lineage>
</organism>
<evidence type="ECO:0000313" key="1">
    <source>
        <dbReference type="EMBL" id="SVD28063.1"/>
    </source>
</evidence>
<dbReference type="AlphaFoldDB" id="A0A382U1B6"/>
<evidence type="ECO:0008006" key="2">
    <source>
        <dbReference type="Google" id="ProtNLM"/>
    </source>
</evidence>
<accession>A0A382U1B6</accession>
<gene>
    <name evidence="1" type="ORF">METZ01_LOCUS380917</name>
</gene>
<protein>
    <recommendedName>
        <fullName evidence="2">Thiamine pyrophosphate enzyme TPP-binding domain-containing protein</fullName>
    </recommendedName>
</protein>
<feature type="non-terminal residue" evidence="1">
    <location>
        <position position="1"/>
    </location>
</feature>
<name>A0A382U1B6_9ZZZZ</name>
<dbReference type="InterPro" id="IPR029061">
    <property type="entry name" value="THDP-binding"/>
</dbReference>
<reference evidence="1" key="1">
    <citation type="submission" date="2018-05" db="EMBL/GenBank/DDBJ databases">
        <authorList>
            <person name="Lanie J.A."/>
            <person name="Ng W.-L."/>
            <person name="Kazmierczak K.M."/>
            <person name="Andrzejewski T.M."/>
            <person name="Davidsen T.M."/>
            <person name="Wayne K.J."/>
            <person name="Tettelin H."/>
            <person name="Glass J.I."/>
            <person name="Rusch D."/>
            <person name="Podicherti R."/>
            <person name="Tsui H.-C.T."/>
            <person name="Winkler M.E."/>
        </authorList>
    </citation>
    <scope>NUCLEOTIDE SEQUENCE</scope>
</reference>
<proteinExistence type="predicted"/>
<dbReference type="SUPFAM" id="SSF52518">
    <property type="entry name" value="Thiamin diphosphate-binding fold (THDP-binding)"/>
    <property type="match status" value="1"/>
</dbReference>
<sequence>NYTLLIIDNGSYGSTGDQKTFTNERTSLKDVAIGAGCNNVIECSGEETNENLQKALADKNYSYVIISKIKSGNVPIKPIPLNAVTIRDRFRKKIGLVSYL</sequence>
<dbReference type="EMBL" id="UINC01140739">
    <property type="protein sequence ID" value="SVD28063.1"/>
    <property type="molecule type" value="Genomic_DNA"/>
</dbReference>